<dbReference type="Proteomes" id="UP000199572">
    <property type="component" value="Unassembled WGS sequence"/>
</dbReference>
<reference evidence="1 2" key="1">
    <citation type="submission" date="2016-10" db="EMBL/GenBank/DDBJ databases">
        <authorList>
            <person name="de Groot N.N."/>
        </authorList>
    </citation>
    <scope>NUCLEOTIDE SEQUENCE [LARGE SCALE GENOMIC DNA]</scope>
    <source>
        <strain evidence="1 2">DSM 18610</strain>
    </source>
</reference>
<sequence>MIIKLDTSLFRLLRAKNQSTRKSATPLTKKQWVTADRIVMAIMFLAAIVGSIVF</sequence>
<keyword evidence="2" id="KW-1185">Reference proteome</keyword>
<name>A0A1H9L7M3_9SPHI</name>
<proteinExistence type="predicted"/>
<dbReference type="STRING" id="390241.SAMN04488023_10413"/>
<organism evidence="1 2">
    <name type="scientific">Pedobacter rhizosphaerae</name>
    <dbReference type="NCBI Taxonomy" id="390241"/>
    <lineage>
        <taxon>Bacteria</taxon>
        <taxon>Pseudomonadati</taxon>
        <taxon>Bacteroidota</taxon>
        <taxon>Sphingobacteriia</taxon>
        <taxon>Sphingobacteriales</taxon>
        <taxon>Sphingobacteriaceae</taxon>
        <taxon>Pedobacter</taxon>
    </lineage>
</organism>
<dbReference type="AlphaFoldDB" id="A0A1H9L7M3"/>
<accession>A0A1H9L7M3</accession>
<dbReference type="EMBL" id="FOGG01000004">
    <property type="protein sequence ID" value="SER06993.1"/>
    <property type="molecule type" value="Genomic_DNA"/>
</dbReference>
<evidence type="ECO:0000313" key="1">
    <source>
        <dbReference type="EMBL" id="SER06993.1"/>
    </source>
</evidence>
<gene>
    <name evidence="1" type="ORF">SAMN04488023_10413</name>
</gene>
<protein>
    <submittedName>
        <fullName evidence="1">Uncharacterized protein</fullName>
    </submittedName>
</protein>
<evidence type="ECO:0000313" key="2">
    <source>
        <dbReference type="Proteomes" id="UP000199572"/>
    </source>
</evidence>
<dbReference type="RefSeq" id="WP_175474461.1">
    <property type="nucleotide sequence ID" value="NZ_FOGG01000004.1"/>
</dbReference>